<keyword evidence="1" id="KW-1133">Transmembrane helix</keyword>
<dbReference type="Proteomes" id="UP000827986">
    <property type="component" value="Unassembled WGS sequence"/>
</dbReference>
<keyword evidence="2" id="KW-0732">Signal</keyword>
<keyword evidence="1" id="KW-0472">Membrane</keyword>
<gene>
    <name evidence="3" type="ORF">KIL84_002078</name>
    <name evidence="4" type="ORF">KIL84_002146</name>
</gene>
<evidence type="ECO:0000313" key="5">
    <source>
        <dbReference type="Proteomes" id="UP000827986"/>
    </source>
</evidence>
<evidence type="ECO:0000313" key="3">
    <source>
        <dbReference type="EMBL" id="KAH1181144.1"/>
    </source>
</evidence>
<comment type="caution">
    <text evidence="3">The sequence shown here is derived from an EMBL/GenBank/DDBJ whole genome shotgun (WGS) entry which is preliminary data.</text>
</comment>
<reference evidence="3" key="1">
    <citation type="submission" date="2021-09" db="EMBL/GenBank/DDBJ databases">
        <title>The genome of Mauremys mutica provides insights into the evolution of semi-aquatic lifestyle.</title>
        <authorList>
            <person name="Gong S."/>
            <person name="Gao Y."/>
        </authorList>
    </citation>
    <scope>NUCLEOTIDE SEQUENCE</scope>
    <source>
        <strain evidence="3">MM-2020</strain>
        <tissue evidence="3">Muscle</tissue>
    </source>
</reference>
<feature type="signal peptide" evidence="2">
    <location>
        <begin position="1"/>
        <end position="24"/>
    </location>
</feature>
<accession>A0A9D3XIC0</accession>
<proteinExistence type="predicted"/>
<name>A0A9D3XIC0_9SAUR</name>
<evidence type="ECO:0000256" key="1">
    <source>
        <dbReference type="SAM" id="Phobius"/>
    </source>
</evidence>
<keyword evidence="1" id="KW-0812">Transmembrane</keyword>
<feature type="transmembrane region" description="Helical" evidence="1">
    <location>
        <begin position="99"/>
        <end position="119"/>
    </location>
</feature>
<dbReference type="EMBL" id="JAHDVG010000469">
    <property type="protein sequence ID" value="KAH1181144.1"/>
    <property type="molecule type" value="Genomic_DNA"/>
</dbReference>
<protein>
    <submittedName>
        <fullName evidence="3">Uncharacterized protein</fullName>
    </submittedName>
</protein>
<dbReference type="EMBL" id="JAHDVG010000469">
    <property type="protein sequence ID" value="KAH1181212.1"/>
    <property type="molecule type" value="Genomic_DNA"/>
</dbReference>
<keyword evidence="5" id="KW-1185">Reference proteome</keyword>
<evidence type="ECO:0000313" key="4">
    <source>
        <dbReference type="EMBL" id="KAH1181212.1"/>
    </source>
</evidence>
<dbReference type="AlphaFoldDB" id="A0A9D3XIC0"/>
<evidence type="ECO:0000256" key="2">
    <source>
        <dbReference type="SAM" id="SignalP"/>
    </source>
</evidence>
<feature type="chain" id="PRO_5040045395" evidence="2">
    <location>
        <begin position="25"/>
        <end position="120"/>
    </location>
</feature>
<organism evidence="3 5">
    <name type="scientific">Mauremys mutica</name>
    <name type="common">yellowpond turtle</name>
    <dbReference type="NCBI Taxonomy" id="74926"/>
    <lineage>
        <taxon>Eukaryota</taxon>
        <taxon>Metazoa</taxon>
        <taxon>Chordata</taxon>
        <taxon>Craniata</taxon>
        <taxon>Vertebrata</taxon>
        <taxon>Euteleostomi</taxon>
        <taxon>Archelosauria</taxon>
        <taxon>Testudinata</taxon>
        <taxon>Testudines</taxon>
        <taxon>Cryptodira</taxon>
        <taxon>Durocryptodira</taxon>
        <taxon>Testudinoidea</taxon>
        <taxon>Geoemydidae</taxon>
        <taxon>Geoemydinae</taxon>
        <taxon>Mauremys</taxon>
    </lineage>
</organism>
<sequence>MVVAGTMLVLVVLVLPLLAPGAAPCLRCWPDAPPYVHYDVRLLLGAAQPGGAAGLERLLSALILEGDPGVRIMERERLEREAGKLFYRLDQIITRNRQGAAVILAVGLSLLGLVLGAAVG</sequence>